<dbReference type="InterPro" id="IPR047685">
    <property type="entry name" value="CopC-like"/>
</dbReference>
<sequence length="124" mass="13381">MNFTTSRAFCASLFLLGIFSTSQALAHAHLQQQTPAANSEVSPAPQTLTLNFSEGIEDNFSGVTLKGPNQQTITIGKAVRNGTDKKQLVVPLTESLASGLYTVEWHVVSVDGHKTKGQYQFSVK</sequence>
<dbReference type="InterPro" id="IPR014755">
    <property type="entry name" value="Cu-Rt/internalin_Ig-like"/>
</dbReference>
<dbReference type="GeneID" id="91972480"/>
<evidence type="ECO:0000313" key="11">
    <source>
        <dbReference type="EMBL" id="WGL57944.1"/>
    </source>
</evidence>
<comment type="subcellular location">
    <subcellularLocation>
        <location evidence="1 7">Periplasm</location>
    </subcellularLocation>
</comment>
<feature type="signal peptide" evidence="8">
    <location>
        <begin position="1"/>
        <end position="26"/>
    </location>
</feature>
<dbReference type="RefSeq" id="WP_062776289.1">
    <property type="nucleotide sequence ID" value="NZ_CP045843.1"/>
</dbReference>
<evidence type="ECO:0000256" key="8">
    <source>
        <dbReference type="SAM" id="SignalP"/>
    </source>
</evidence>
<comment type="similarity">
    <text evidence="2 7">Belongs to the CopC family.</text>
</comment>
<accession>A0A5Q2TX22</accession>
<keyword evidence="3 7" id="KW-0479">Metal-binding</keyword>
<evidence type="ECO:0000256" key="5">
    <source>
        <dbReference type="ARBA" id="ARBA00022764"/>
    </source>
</evidence>
<proteinExistence type="inferred from homology"/>
<dbReference type="SUPFAM" id="SSF81296">
    <property type="entry name" value="E set domains"/>
    <property type="match status" value="1"/>
</dbReference>
<evidence type="ECO:0000256" key="4">
    <source>
        <dbReference type="ARBA" id="ARBA00022729"/>
    </source>
</evidence>
<reference evidence="11" key="2">
    <citation type="submission" date="2023-04" db="EMBL/GenBank/DDBJ databases">
        <title>APH(3)-Id, a novel chromosomal aminoglycoside phosphotransferase, identified from an environmental isolate of Kluyvera intermedia DW18.</title>
        <authorList>
            <person name="Sha Y."/>
        </authorList>
    </citation>
    <scope>NUCLEOTIDE SEQUENCE</scope>
    <source>
        <strain evidence="11">DW18</strain>
    </source>
</reference>
<dbReference type="Proteomes" id="UP001177527">
    <property type="component" value="Chromosome"/>
</dbReference>
<dbReference type="InterPro" id="IPR032694">
    <property type="entry name" value="CopC/D"/>
</dbReference>
<dbReference type="GO" id="GO:0005507">
    <property type="term" value="F:copper ion binding"/>
    <property type="evidence" value="ECO:0007669"/>
    <property type="project" value="UniProtKB-UniRule"/>
</dbReference>
<dbReference type="GO" id="GO:0006825">
    <property type="term" value="P:copper ion transport"/>
    <property type="evidence" value="ECO:0007669"/>
    <property type="project" value="InterPro"/>
</dbReference>
<evidence type="ECO:0000313" key="10">
    <source>
        <dbReference type="EMBL" id="QGH29740.1"/>
    </source>
</evidence>
<dbReference type="Pfam" id="PF04234">
    <property type="entry name" value="CopC"/>
    <property type="match status" value="1"/>
</dbReference>
<dbReference type="AlphaFoldDB" id="A0A5Q2TX22"/>
<reference evidence="10 12" key="1">
    <citation type="submission" date="2019-10" db="EMBL/GenBank/DDBJ databases">
        <title>Complete genome sequencing of drug resistant plasmids in Kluyvera intermedia.</title>
        <authorList>
            <person name="Ke C."/>
            <person name="Jian S."/>
        </authorList>
    </citation>
    <scope>NUCLEOTIDE SEQUENCE [LARGE SCALE GENOMIC DNA]</scope>
    <source>
        <strain evidence="10 12">N2-1</strain>
    </source>
</reference>
<evidence type="ECO:0000259" key="9">
    <source>
        <dbReference type="Pfam" id="PF04234"/>
    </source>
</evidence>
<keyword evidence="5 7" id="KW-0574">Periplasm</keyword>
<dbReference type="OrthoDB" id="9796814at2"/>
<evidence type="ECO:0000256" key="7">
    <source>
        <dbReference type="RuleBase" id="RU369037"/>
    </source>
</evidence>
<evidence type="ECO:0000256" key="3">
    <source>
        <dbReference type="ARBA" id="ARBA00022723"/>
    </source>
</evidence>
<dbReference type="NCBIfam" id="NF007636">
    <property type="entry name" value="PRK10301.1"/>
    <property type="match status" value="1"/>
</dbReference>
<organism evidence="11 13">
    <name type="scientific">Kluyvera intermedia</name>
    <name type="common">Enterobacter intermedius</name>
    <dbReference type="NCBI Taxonomy" id="61648"/>
    <lineage>
        <taxon>Bacteria</taxon>
        <taxon>Pseudomonadati</taxon>
        <taxon>Pseudomonadota</taxon>
        <taxon>Gammaproteobacteria</taxon>
        <taxon>Enterobacterales</taxon>
        <taxon>Enterobacteriaceae</taxon>
        <taxon>Kluyvera</taxon>
    </lineage>
</organism>
<dbReference type="FunFam" id="2.60.40.1220:FF:000001">
    <property type="entry name" value="CopC domain-containing protein YobA"/>
    <property type="match status" value="1"/>
</dbReference>
<dbReference type="InterPro" id="IPR014756">
    <property type="entry name" value="Ig_E-set"/>
</dbReference>
<dbReference type="GO" id="GO:0046688">
    <property type="term" value="P:response to copper ion"/>
    <property type="evidence" value="ECO:0007669"/>
    <property type="project" value="UniProtKB-UniRule"/>
</dbReference>
<protein>
    <recommendedName>
        <fullName evidence="7">Copper resistance protein C</fullName>
    </recommendedName>
</protein>
<evidence type="ECO:0000256" key="2">
    <source>
        <dbReference type="ARBA" id="ARBA00010509"/>
    </source>
</evidence>
<dbReference type="NCBIfam" id="NF033814">
    <property type="entry name" value="copper_CopC"/>
    <property type="match status" value="1"/>
</dbReference>
<keyword evidence="6 7" id="KW-0186">Copper</keyword>
<dbReference type="EMBL" id="CP045845">
    <property type="protein sequence ID" value="QGH29740.1"/>
    <property type="molecule type" value="Genomic_DNA"/>
</dbReference>
<keyword evidence="4 7" id="KW-0732">Signal</keyword>
<dbReference type="GO" id="GO:0005886">
    <property type="term" value="C:plasma membrane"/>
    <property type="evidence" value="ECO:0007669"/>
    <property type="project" value="TreeGrafter"/>
</dbReference>
<dbReference type="Proteomes" id="UP000344450">
    <property type="component" value="Chromosome"/>
</dbReference>
<evidence type="ECO:0000256" key="6">
    <source>
        <dbReference type="ARBA" id="ARBA00023008"/>
    </source>
</evidence>
<keyword evidence="12" id="KW-1185">Reference proteome</keyword>
<dbReference type="PANTHER" id="PTHR34820:SF4">
    <property type="entry name" value="INNER MEMBRANE PROTEIN YEBZ"/>
    <property type="match status" value="1"/>
</dbReference>
<dbReference type="PANTHER" id="PTHR34820">
    <property type="entry name" value="INNER MEMBRANE PROTEIN YEBZ"/>
    <property type="match status" value="1"/>
</dbReference>
<feature type="domain" description="CopC" evidence="9">
    <location>
        <begin position="27"/>
        <end position="123"/>
    </location>
</feature>
<name>A0A5Q2TX22_KLUIN</name>
<comment type="function">
    <text evidence="7">Involved in copper resistance.</text>
</comment>
<evidence type="ECO:0000256" key="1">
    <source>
        <dbReference type="ARBA" id="ARBA00004418"/>
    </source>
</evidence>
<evidence type="ECO:0000313" key="13">
    <source>
        <dbReference type="Proteomes" id="UP001177527"/>
    </source>
</evidence>
<dbReference type="InterPro" id="IPR007348">
    <property type="entry name" value="CopC_dom"/>
</dbReference>
<dbReference type="EMBL" id="CP123488">
    <property type="protein sequence ID" value="WGL57944.1"/>
    <property type="molecule type" value="Genomic_DNA"/>
</dbReference>
<gene>
    <name evidence="11" type="primary">yobA</name>
    <name evidence="10" type="ORF">GHC21_08715</name>
    <name evidence="11" type="ORF">QBD33_09400</name>
</gene>
<evidence type="ECO:0000313" key="12">
    <source>
        <dbReference type="Proteomes" id="UP000344450"/>
    </source>
</evidence>
<feature type="chain" id="PRO_5044623788" description="Copper resistance protein C" evidence="8">
    <location>
        <begin position="27"/>
        <end position="124"/>
    </location>
</feature>
<dbReference type="GO" id="GO:0042597">
    <property type="term" value="C:periplasmic space"/>
    <property type="evidence" value="ECO:0007669"/>
    <property type="project" value="UniProtKB-SubCell"/>
</dbReference>
<dbReference type="Gene3D" id="2.60.40.1220">
    <property type="match status" value="1"/>
</dbReference>